<keyword evidence="2" id="KW-1185">Reference proteome</keyword>
<accession>A0A562L097</accession>
<name>A0A562L097_9GAMM</name>
<comment type="caution">
    <text evidence="1">The sequence shown here is derived from an EMBL/GenBank/DDBJ whole genome shotgun (WGS) entry which is preliminary data.</text>
</comment>
<dbReference type="Pfam" id="PF04430">
    <property type="entry name" value="DUF498"/>
    <property type="match status" value="1"/>
</dbReference>
<evidence type="ECO:0008006" key="3">
    <source>
        <dbReference type="Google" id="ProtNLM"/>
    </source>
</evidence>
<dbReference type="CDD" id="cd05560">
    <property type="entry name" value="Xcc1710_like"/>
    <property type="match status" value="1"/>
</dbReference>
<dbReference type="Gene3D" id="3.40.1230.10">
    <property type="entry name" value="MTH938-like"/>
    <property type="match status" value="1"/>
</dbReference>
<dbReference type="PANTHER" id="PTHR21192">
    <property type="entry name" value="NUCLEAR PROTEIN E3-3"/>
    <property type="match status" value="1"/>
</dbReference>
<dbReference type="EMBL" id="VLKN01000006">
    <property type="protein sequence ID" value="TWI01071.1"/>
    <property type="molecule type" value="Genomic_DNA"/>
</dbReference>
<gene>
    <name evidence="1" type="ORF">IP90_02693</name>
</gene>
<evidence type="ECO:0000313" key="1">
    <source>
        <dbReference type="EMBL" id="TWI01071.1"/>
    </source>
</evidence>
<dbReference type="Proteomes" id="UP000315167">
    <property type="component" value="Unassembled WGS sequence"/>
</dbReference>
<organism evidence="1 2">
    <name type="scientific">Luteimonas cucumeris</name>
    <dbReference type="NCBI Taxonomy" id="985012"/>
    <lineage>
        <taxon>Bacteria</taxon>
        <taxon>Pseudomonadati</taxon>
        <taxon>Pseudomonadota</taxon>
        <taxon>Gammaproteobacteria</taxon>
        <taxon>Lysobacterales</taxon>
        <taxon>Lysobacteraceae</taxon>
        <taxon>Luteimonas</taxon>
    </lineage>
</organism>
<proteinExistence type="predicted"/>
<dbReference type="RefSeq" id="WP_144900172.1">
    <property type="nucleotide sequence ID" value="NZ_VLKN01000006.1"/>
</dbReference>
<dbReference type="OrthoDB" id="9800373at2"/>
<dbReference type="PANTHER" id="PTHR21192:SF2">
    <property type="entry name" value="NADH DEHYDROGENASE [UBIQUINONE] 1 ALPHA SUBCOMPLEX ASSEMBLY FACTOR 3"/>
    <property type="match status" value="1"/>
</dbReference>
<dbReference type="InterPro" id="IPR036748">
    <property type="entry name" value="MTH938-like_sf"/>
</dbReference>
<protein>
    <recommendedName>
        <fullName evidence="3">Mth938-like domain-containing protein</fullName>
    </recommendedName>
</protein>
<dbReference type="InterPro" id="IPR007523">
    <property type="entry name" value="NDUFAF3/AAMDC"/>
</dbReference>
<sequence>MQLNFERPDYEFSLRGANGDSALVNDRRLDRSFIVAPDKLVEDWPVREVDALTPADLEALLALRPEVIILGTGAVQAFPPMETMAACLGRGIGLEAMTNSAAARTFNVLAAEGRRVVAGFVIS</sequence>
<evidence type="ECO:0000313" key="2">
    <source>
        <dbReference type="Proteomes" id="UP000315167"/>
    </source>
</evidence>
<reference evidence="1 2" key="1">
    <citation type="journal article" date="2015" name="Stand. Genomic Sci.">
        <title>Genomic Encyclopedia of Bacterial and Archaeal Type Strains, Phase III: the genomes of soil and plant-associated and newly described type strains.</title>
        <authorList>
            <person name="Whitman W.B."/>
            <person name="Woyke T."/>
            <person name="Klenk H.P."/>
            <person name="Zhou Y."/>
            <person name="Lilburn T.G."/>
            <person name="Beck B.J."/>
            <person name="De Vos P."/>
            <person name="Vandamme P."/>
            <person name="Eisen J.A."/>
            <person name="Garrity G."/>
            <person name="Hugenholtz P."/>
            <person name="Kyrpides N.C."/>
        </authorList>
    </citation>
    <scope>NUCLEOTIDE SEQUENCE [LARGE SCALE GENOMIC DNA]</scope>
    <source>
        <strain evidence="1 2">CGMCC 1.10821</strain>
    </source>
</reference>
<dbReference type="SUPFAM" id="SSF64076">
    <property type="entry name" value="MTH938-like"/>
    <property type="match status" value="1"/>
</dbReference>
<dbReference type="AlphaFoldDB" id="A0A562L097"/>